<reference evidence="1" key="1">
    <citation type="submission" date="2018-05" db="EMBL/GenBank/DDBJ databases">
        <authorList>
            <person name="Lanie J.A."/>
            <person name="Ng W.-L."/>
            <person name="Kazmierczak K.M."/>
            <person name="Andrzejewski T.M."/>
            <person name="Davidsen T.M."/>
            <person name="Wayne K.J."/>
            <person name="Tettelin H."/>
            <person name="Glass J.I."/>
            <person name="Rusch D."/>
            <person name="Podicherti R."/>
            <person name="Tsui H.-C.T."/>
            <person name="Winkler M.E."/>
        </authorList>
    </citation>
    <scope>NUCLEOTIDE SEQUENCE</scope>
</reference>
<dbReference type="Gene3D" id="3.30.70.100">
    <property type="match status" value="1"/>
</dbReference>
<evidence type="ECO:0000313" key="1">
    <source>
        <dbReference type="EMBL" id="SVC36980.1"/>
    </source>
</evidence>
<dbReference type="EMBL" id="UINC01087537">
    <property type="protein sequence ID" value="SVC36980.1"/>
    <property type="molecule type" value="Genomic_DNA"/>
</dbReference>
<evidence type="ECO:0008006" key="2">
    <source>
        <dbReference type="Google" id="ProtNLM"/>
    </source>
</evidence>
<name>A0A382LK23_9ZZZZ</name>
<gene>
    <name evidence="1" type="ORF">METZ01_LOCUS289834</name>
</gene>
<dbReference type="AlphaFoldDB" id="A0A382LK23"/>
<organism evidence="1">
    <name type="scientific">marine metagenome</name>
    <dbReference type="NCBI Taxonomy" id="408172"/>
    <lineage>
        <taxon>unclassified sequences</taxon>
        <taxon>metagenomes</taxon>
        <taxon>ecological metagenomes</taxon>
    </lineage>
</organism>
<proteinExistence type="predicted"/>
<sequence length="119" mass="13185">MKSTLLFDIVEVHNNKIGGFNMYVSNWTFRPAAGKFAEVIENCKKGVEIWQRHGANECRLLTLQGGDIGCMSFIAMFDNAEAYGKTSDSIVADPEFQALLAEISSAGDWVRHNLARSVI</sequence>
<protein>
    <recommendedName>
        <fullName evidence="2">NIPSNAP domain-containing protein</fullName>
    </recommendedName>
</protein>
<accession>A0A382LK23</accession>